<sequence length="244" mass="26178">MALFGKQFFKSSDARAEDAYRSGVLAVSAKKFQEAYDHFNRAAEGEHGSAYYNLFLLHGGGYLPTFDLDAAADNFYKAAAIGHPKAEQQLYMLEGADRAGFGMDNLAALASGSVETGFLPPILMVCACRFVSAVSTKYGATMDVIAYELDAASSSEDEYVQAFIRRTGIASSFFRGGLNRLVEGSAADQITDGLNDFSLALSRSGMGSKLGKMARCTVVGHMIKKSYLGESAAPLLGVQRFFEA</sequence>
<dbReference type="EMBL" id="JACIIU010000045">
    <property type="protein sequence ID" value="MBB6262588.1"/>
    <property type="molecule type" value="Genomic_DNA"/>
</dbReference>
<evidence type="ECO:0008006" key="3">
    <source>
        <dbReference type="Google" id="ProtNLM"/>
    </source>
</evidence>
<name>A0A841M8Z0_9HYPH</name>
<reference evidence="1 2" key="1">
    <citation type="submission" date="2020-08" db="EMBL/GenBank/DDBJ databases">
        <title>Genomic Encyclopedia of Type Strains, Phase IV (KMG-IV): sequencing the most valuable type-strain genomes for metagenomic binning, comparative biology and taxonomic classification.</title>
        <authorList>
            <person name="Goeker M."/>
        </authorList>
    </citation>
    <scope>NUCLEOTIDE SEQUENCE [LARGE SCALE GENOMIC DNA]</scope>
    <source>
        <strain evidence="1 2">DSM 22336</strain>
    </source>
</reference>
<keyword evidence="2" id="KW-1185">Reference proteome</keyword>
<dbReference type="InterPro" id="IPR011990">
    <property type="entry name" value="TPR-like_helical_dom_sf"/>
</dbReference>
<evidence type="ECO:0000313" key="2">
    <source>
        <dbReference type="Proteomes" id="UP000555393"/>
    </source>
</evidence>
<dbReference type="RefSeq" id="WP_184224805.1">
    <property type="nucleotide sequence ID" value="NZ_JACIIU010000045.1"/>
</dbReference>
<organism evidence="1 2">
    <name type="scientific">Paenochrobactrum gallinarii</name>
    <dbReference type="NCBI Taxonomy" id="643673"/>
    <lineage>
        <taxon>Bacteria</taxon>
        <taxon>Pseudomonadati</taxon>
        <taxon>Pseudomonadota</taxon>
        <taxon>Alphaproteobacteria</taxon>
        <taxon>Hyphomicrobiales</taxon>
        <taxon>Brucellaceae</taxon>
        <taxon>Paenochrobactrum</taxon>
    </lineage>
</organism>
<gene>
    <name evidence="1" type="ORF">FHS77_003168</name>
</gene>
<dbReference type="AlphaFoldDB" id="A0A841M8Z0"/>
<dbReference type="Proteomes" id="UP000555393">
    <property type="component" value="Unassembled WGS sequence"/>
</dbReference>
<evidence type="ECO:0000313" key="1">
    <source>
        <dbReference type="EMBL" id="MBB6262588.1"/>
    </source>
</evidence>
<dbReference type="Gene3D" id="1.25.40.10">
    <property type="entry name" value="Tetratricopeptide repeat domain"/>
    <property type="match status" value="1"/>
</dbReference>
<dbReference type="SUPFAM" id="SSF81901">
    <property type="entry name" value="HCP-like"/>
    <property type="match status" value="1"/>
</dbReference>
<comment type="caution">
    <text evidence="1">The sequence shown here is derived from an EMBL/GenBank/DDBJ whole genome shotgun (WGS) entry which is preliminary data.</text>
</comment>
<proteinExistence type="predicted"/>
<protein>
    <recommendedName>
        <fullName evidence="3">Sel1 repeat family protein</fullName>
    </recommendedName>
</protein>
<accession>A0A841M8Z0</accession>